<dbReference type="GO" id="GO:0005669">
    <property type="term" value="C:transcription factor TFIID complex"/>
    <property type="evidence" value="ECO:0007669"/>
    <property type="project" value="InterPro"/>
</dbReference>
<dbReference type="Gene3D" id="1.20.920.10">
    <property type="entry name" value="Bromodomain-like"/>
    <property type="match status" value="1"/>
</dbReference>
<feature type="region of interest" description="Disordered" evidence="4">
    <location>
        <begin position="40"/>
        <end position="59"/>
    </location>
</feature>
<dbReference type="Proteomes" id="UP000318571">
    <property type="component" value="Chromosome 2"/>
</dbReference>
<dbReference type="PROSITE" id="PS00633">
    <property type="entry name" value="BROMODOMAIN_1"/>
    <property type="match status" value="1"/>
</dbReference>
<feature type="coiled-coil region" evidence="3">
    <location>
        <begin position="136"/>
        <end position="163"/>
    </location>
</feature>
<evidence type="ECO:0000256" key="4">
    <source>
        <dbReference type="SAM" id="MobiDB-lite"/>
    </source>
</evidence>
<dbReference type="PANTHER" id="PTHR13900:SF0">
    <property type="entry name" value="TRANSCRIPTION INITIATION FACTOR TFIID SUBUNIT 1"/>
    <property type="match status" value="1"/>
</dbReference>
<dbReference type="SMART" id="SM00297">
    <property type="entry name" value="BROMO"/>
    <property type="match status" value="1"/>
</dbReference>
<evidence type="ECO:0000256" key="3">
    <source>
        <dbReference type="SAM" id="Coils"/>
    </source>
</evidence>
<dbReference type="PRINTS" id="PR00503">
    <property type="entry name" value="BROMODOMAIN"/>
</dbReference>
<dbReference type="EMBL" id="VCGU01000005">
    <property type="protein sequence ID" value="TRY74997.1"/>
    <property type="molecule type" value="Genomic_DNA"/>
</dbReference>
<evidence type="ECO:0000256" key="1">
    <source>
        <dbReference type="ARBA" id="ARBA00023117"/>
    </source>
</evidence>
<name>A0A553PBD4_TIGCA</name>
<comment type="caution">
    <text evidence="6">The sequence shown here is derived from an EMBL/GenBank/DDBJ whole genome shotgun (WGS) entry which is preliminary data.</text>
</comment>
<feature type="compositionally biased region" description="Polar residues" evidence="4">
    <location>
        <begin position="600"/>
        <end position="610"/>
    </location>
</feature>
<dbReference type="InterPro" id="IPR036427">
    <property type="entry name" value="Bromodomain-like_sf"/>
</dbReference>
<dbReference type="GO" id="GO:0016251">
    <property type="term" value="F:RNA polymerase II general transcription initiation factor activity"/>
    <property type="evidence" value="ECO:0007669"/>
    <property type="project" value="InterPro"/>
</dbReference>
<organism evidence="6 7">
    <name type="scientific">Tigriopus californicus</name>
    <name type="common">Marine copepod</name>
    <dbReference type="NCBI Taxonomy" id="6832"/>
    <lineage>
        <taxon>Eukaryota</taxon>
        <taxon>Metazoa</taxon>
        <taxon>Ecdysozoa</taxon>
        <taxon>Arthropoda</taxon>
        <taxon>Crustacea</taxon>
        <taxon>Multicrustacea</taxon>
        <taxon>Hexanauplia</taxon>
        <taxon>Copepoda</taxon>
        <taxon>Harpacticoida</taxon>
        <taxon>Harpacticidae</taxon>
        <taxon>Tigriopus</taxon>
    </lineage>
</organism>
<dbReference type="GO" id="GO:0004402">
    <property type="term" value="F:histone acetyltransferase activity"/>
    <property type="evidence" value="ECO:0007669"/>
    <property type="project" value="InterPro"/>
</dbReference>
<keyword evidence="7" id="KW-1185">Reference proteome</keyword>
<feature type="compositionally biased region" description="Polar residues" evidence="4">
    <location>
        <begin position="581"/>
        <end position="593"/>
    </location>
</feature>
<dbReference type="GO" id="GO:0017025">
    <property type="term" value="F:TBP-class protein binding"/>
    <property type="evidence" value="ECO:0007669"/>
    <property type="project" value="InterPro"/>
</dbReference>
<dbReference type="PANTHER" id="PTHR13900">
    <property type="entry name" value="TRANSCRIPTION INITIATION FACTOR TFIID"/>
    <property type="match status" value="1"/>
</dbReference>
<evidence type="ECO:0000313" key="7">
    <source>
        <dbReference type="Proteomes" id="UP000318571"/>
    </source>
</evidence>
<evidence type="ECO:0000313" key="6">
    <source>
        <dbReference type="EMBL" id="TRY74997.1"/>
    </source>
</evidence>
<keyword evidence="3" id="KW-0175">Coiled coil</keyword>
<dbReference type="AlphaFoldDB" id="A0A553PBD4"/>
<dbReference type="InterPro" id="IPR001487">
    <property type="entry name" value="Bromodomain"/>
</dbReference>
<dbReference type="GO" id="GO:0051123">
    <property type="term" value="P:RNA polymerase II preinitiation complex assembly"/>
    <property type="evidence" value="ECO:0007669"/>
    <property type="project" value="TreeGrafter"/>
</dbReference>
<dbReference type="InterPro" id="IPR040240">
    <property type="entry name" value="TAF1"/>
</dbReference>
<dbReference type="InterPro" id="IPR018359">
    <property type="entry name" value="Bromodomain_CS"/>
</dbReference>
<gene>
    <name evidence="6" type="ORF">TCAL_08643</name>
</gene>
<feature type="compositionally biased region" description="Polar residues" evidence="4">
    <location>
        <begin position="1"/>
        <end position="13"/>
    </location>
</feature>
<protein>
    <recommendedName>
        <fullName evidence="5">Bromo domain-containing protein</fullName>
    </recommendedName>
</protein>
<evidence type="ECO:0000256" key="2">
    <source>
        <dbReference type="PROSITE-ProRule" id="PRU00035"/>
    </source>
</evidence>
<feature type="region of interest" description="Disordered" evidence="4">
    <location>
        <begin position="533"/>
        <end position="619"/>
    </location>
</feature>
<dbReference type="PROSITE" id="PS50014">
    <property type="entry name" value="BROMODOMAIN_2"/>
    <property type="match status" value="1"/>
</dbReference>
<accession>A0A553PBD4</accession>
<evidence type="ECO:0000259" key="5">
    <source>
        <dbReference type="PROSITE" id="PS50014"/>
    </source>
</evidence>
<keyword evidence="1 2" id="KW-0103">Bromodomain</keyword>
<feature type="region of interest" description="Disordered" evidence="4">
    <location>
        <begin position="1"/>
        <end position="27"/>
    </location>
</feature>
<dbReference type="Pfam" id="PF00439">
    <property type="entry name" value="Bromodomain"/>
    <property type="match status" value="1"/>
</dbReference>
<proteinExistence type="predicted"/>
<dbReference type="STRING" id="6832.A0A553PBD4"/>
<reference evidence="6 7" key="1">
    <citation type="journal article" date="2018" name="Nat. Ecol. Evol.">
        <title>Genomic signatures of mitonuclear coevolution across populations of Tigriopus californicus.</title>
        <authorList>
            <person name="Barreto F.S."/>
            <person name="Watson E.T."/>
            <person name="Lima T.G."/>
            <person name="Willett C.S."/>
            <person name="Edmands S."/>
            <person name="Li W."/>
            <person name="Burton R.S."/>
        </authorList>
    </citation>
    <scope>NUCLEOTIDE SEQUENCE [LARGE SCALE GENOMIC DNA]</scope>
    <source>
        <strain evidence="6 7">San Diego</strain>
    </source>
</reference>
<sequence>MADSQGTDATDSNFLRIEDPRSLEIDVPEESSFNYEETMYNADANTSGSKSTESNGGAERKVLVSTSTGALLKVNLGSTVNSADGKPSISTAKMSTAEFANHVCNQLKKKAQLLEQVSIDNQNNVSKAQSHIFRMQKAFQDRLAVLQDEISVLKERLSKEKTSSANKDVTIRHLKGAISSLPASRLTSPSTKSASAPVRKMDSGVDIIYPSKDDRLYKNGVFVLKYDDNADMCIKLPIKVSVDDNKMKIADSDIAGITKKQVDLRREVALQTIELLFNPLSATIKESRCQHLIWILLMSVFDKYHFKDPVDKYLLGPKDRITLNSELVIKTKREDLLETSKVWSRVHGDNPENIPENIKFREIEVMRHLKNIHKMTQLAKGNNIKSSRPTPSEVKSSRSKRKQGPDVSTSDIFEDATAQRELIEVACANSEGADLSSVDEAALPSIALKDVPNPKNIQVHENSDLPKEKIAPVVKRPASLEPVTHDHPDIEVKIEIITDPIEEELPSKRRRSKRVIHSPVDTPLISDIEAKAGSALKEQDEAETGVNGPKSKRKRQSSGKKEAEATTKSGKRTRKSTSTTNSDVETPSANSNSLEKDDGSTPSRPEYNNKSSRRQKHPQVSFTSSLKDFFVTIFAYMKTQKVLIKKSSGWSVNWNHGSLRKIEDKVDADKYQLHTVFMSDIQDFCSELKRSADGPNKELTEDFATKLSEYCIEEMAWRVDYLNALELQINPLLSGDPKVMFQHVLKKILEDHVLVLRSSANFQKPVDRKAFPDYYDIIQSPMCLNDIQGKINGGKYTCKNEFLEDFKLILSNSITYNGRTSEYTQTAKETVDVVKKALASYQKYLKD</sequence>
<feature type="domain" description="Bromo" evidence="5">
    <location>
        <begin position="762"/>
        <end position="824"/>
    </location>
</feature>
<feature type="compositionally biased region" description="Polar residues" evidence="4">
    <location>
        <begin position="379"/>
        <end position="394"/>
    </location>
</feature>
<dbReference type="SUPFAM" id="SSF47370">
    <property type="entry name" value="Bromodomain"/>
    <property type="match status" value="1"/>
</dbReference>
<feature type="region of interest" description="Disordered" evidence="4">
    <location>
        <begin position="378"/>
        <end position="412"/>
    </location>
</feature>
<feature type="compositionally biased region" description="Polar residues" evidence="4">
    <location>
        <begin position="43"/>
        <end position="55"/>
    </location>
</feature>